<evidence type="ECO:0000259" key="3">
    <source>
        <dbReference type="Pfam" id="PF00582"/>
    </source>
</evidence>
<feature type="domain" description="UspA" evidence="3">
    <location>
        <begin position="11"/>
        <end position="142"/>
    </location>
</feature>
<comment type="similarity">
    <text evidence="1">Belongs to the universal stress protein A family.</text>
</comment>
<gene>
    <name evidence="4" type="ORF">AQJ11_28890</name>
</gene>
<reference evidence="4 5" key="1">
    <citation type="submission" date="2015-10" db="EMBL/GenBank/DDBJ databases">
        <title>Draft genome sequence of Streptomyces corchorusii DSM 40340, type strain for the species Streptomyces corchorusii.</title>
        <authorList>
            <person name="Ruckert C."/>
            <person name="Winkler A."/>
            <person name="Kalinowski J."/>
            <person name="Kampfer P."/>
            <person name="Glaeser S."/>
        </authorList>
    </citation>
    <scope>NUCLEOTIDE SEQUENCE [LARGE SCALE GENOMIC DNA]</scope>
    <source>
        <strain evidence="4 5">DSM 40340</strain>
    </source>
</reference>
<dbReference type="InterPro" id="IPR006015">
    <property type="entry name" value="Universal_stress_UspA"/>
</dbReference>
<dbReference type="AlphaFoldDB" id="A0A101Q076"/>
<evidence type="ECO:0000256" key="2">
    <source>
        <dbReference type="SAM" id="MobiDB-lite"/>
    </source>
</evidence>
<dbReference type="Pfam" id="PF00582">
    <property type="entry name" value="Usp"/>
    <property type="match status" value="1"/>
</dbReference>
<dbReference type="Proteomes" id="UP000053398">
    <property type="component" value="Unassembled WGS sequence"/>
</dbReference>
<evidence type="ECO:0000313" key="5">
    <source>
        <dbReference type="Proteomes" id="UP000053398"/>
    </source>
</evidence>
<comment type="caution">
    <text evidence="4">The sequence shown here is derived from an EMBL/GenBank/DDBJ whole genome shotgun (WGS) entry which is preliminary data.</text>
</comment>
<evidence type="ECO:0000313" key="4">
    <source>
        <dbReference type="EMBL" id="KUN20808.1"/>
    </source>
</evidence>
<dbReference type="InterPro" id="IPR014729">
    <property type="entry name" value="Rossmann-like_a/b/a_fold"/>
</dbReference>
<name>A0A101Q076_STRCK</name>
<dbReference type="RefSeq" id="WP_059265112.1">
    <property type="nucleotide sequence ID" value="NZ_KQ948362.1"/>
</dbReference>
<accession>A0A101Q076</accession>
<dbReference type="CDD" id="cd00293">
    <property type="entry name" value="USP-like"/>
    <property type="match status" value="1"/>
</dbReference>
<proteinExistence type="inferred from homology"/>
<organism evidence="4 5">
    <name type="scientific">Streptomyces corchorusii</name>
    <name type="common">Streptomyces chibaensis</name>
    <dbReference type="NCBI Taxonomy" id="1903"/>
    <lineage>
        <taxon>Bacteria</taxon>
        <taxon>Bacillati</taxon>
        <taxon>Actinomycetota</taxon>
        <taxon>Actinomycetes</taxon>
        <taxon>Kitasatosporales</taxon>
        <taxon>Streptomycetaceae</taxon>
        <taxon>Streptomyces</taxon>
    </lineage>
</organism>
<keyword evidence="5" id="KW-1185">Reference proteome</keyword>
<feature type="region of interest" description="Disordered" evidence="2">
    <location>
        <begin position="163"/>
        <end position="188"/>
    </location>
</feature>
<dbReference type="EMBL" id="LMWP01000034">
    <property type="protein sequence ID" value="KUN20808.1"/>
    <property type="molecule type" value="Genomic_DNA"/>
</dbReference>
<dbReference type="SUPFAM" id="SSF52402">
    <property type="entry name" value="Adenine nucleotide alpha hydrolases-like"/>
    <property type="match status" value="1"/>
</dbReference>
<dbReference type="PANTHER" id="PTHR46553:SF3">
    <property type="entry name" value="ADENINE NUCLEOTIDE ALPHA HYDROLASES-LIKE SUPERFAMILY PROTEIN"/>
    <property type="match status" value="1"/>
</dbReference>
<dbReference type="PRINTS" id="PR01438">
    <property type="entry name" value="UNVRSLSTRESS"/>
</dbReference>
<dbReference type="PANTHER" id="PTHR46553">
    <property type="entry name" value="ADENINE NUCLEOTIDE ALPHA HYDROLASES-LIKE SUPERFAMILY PROTEIN"/>
    <property type="match status" value="1"/>
</dbReference>
<sequence>MTQAVPSLAPRIVVGVDGSSSSKRALVWGLFMARTTGSVLEAVTAWQNPSSWTGVADDWDPVAEARAMLTACCAEVLGDDQPSDIRLTVLEGPATAALLSAGAGARMLILGSRGHGGFAGLLLGSVSAACAEHAACPTLIIHGDDLPPGLTLASLSEVHGVQHPDDVGSGAVSPAGRPTIKPGEEGTR</sequence>
<dbReference type="Gene3D" id="3.40.50.620">
    <property type="entry name" value="HUPs"/>
    <property type="match status" value="1"/>
</dbReference>
<dbReference type="InterPro" id="IPR006016">
    <property type="entry name" value="UspA"/>
</dbReference>
<protein>
    <recommendedName>
        <fullName evidence="3">UspA domain-containing protein</fullName>
    </recommendedName>
</protein>
<evidence type="ECO:0000256" key="1">
    <source>
        <dbReference type="ARBA" id="ARBA00008791"/>
    </source>
</evidence>